<organism evidence="2 3">
    <name type="scientific">Coprinellus micaceus</name>
    <name type="common">Glistening ink-cap mushroom</name>
    <name type="synonym">Coprinus micaceus</name>
    <dbReference type="NCBI Taxonomy" id="71717"/>
    <lineage>
        <taxon>Eukaryota</taxon>
        <taxon>Fungi</taxon>
        <taxon>Dikarya</taxon>
        <taxon>Basidiomycota</taxon>
        <taxon>Agaricomycotina</taxon>
        <taxon>Agaricomycetes</taxon>
        <taxon>Agaricomycetidae</taxon>
        <taxon>Agaricales</taxon>
        <taxon>Agaricineae</taxon>
        <taxon>Psathyrellaceae</taxon>
        <taxon>Coprinellus</taxon>
    </lineage>
</organism>
<dbReference type="Proteomes" id="UP000298030">
    <property type="component" value="Unassembled WGS sequence"/>
</dbReference>
<sequence>MAATKKAAESTLYHLHSKGIWRKFRELVAVNPEISSGLPLPTQHRVPAPASRPEKYSTPATKASDPAQNPYWKRDVRRVYPQLSVVTQSELSGLLIEHSGAKSVAAPAEGAEKAGVPAQVEAVDLAEAIAKVTKENTVYTEARLPPALPTPFAKWKPQRSEDAPHTAYSYWPMVLYR</sequence>
<dbReference type="EMBL" id="QPFP01000003">
    <property type="protein sequence ID" value="TEB38167.1"/>
    <property type="molecule type" value="Genomic_DNA"/>
</dbReference>
<dbReference type="CDD" id="cd22849">
    <property type="entry name" value="NuzM"/>
    <property type="match status" value="1"/>
</dbReference>
<reference evidence="2 3" key="1">
    <citation type="journal article" date="2019" name="Nat. Ecol. Evol.">
        <title>Megaphylogeny resolves global patterns of mushroom evolution.</title>
        <authorList>
            <person name="Varga T."/>
            <person name="Krizsan K."/>
            <person name="Foldi C."/>
            <person name="Dima B."/>
            <person name="Sanchez-Garcia M."/>
            <person name="Sanchez-Ramirez S."/>
            <person name="Szollosi G.J."/>
            <person name="Szarkandi J.G."/>
            <person name="Papp V."/>
            <person name="Albert L."/>
            <person name="Andreopoulos W."/>
            <person name="Angelini C."/>
            <person name="Antonin V."/>
            <person name="Barry K.W."/>
            <person name="Bougher N.L."/>
            <person name="Buchanan P."/>
            <person name="Buyck B."/>
            <person name="Bense V."/>
            <person name="Catcheside P."/>
            <person name="Chovatia M."/>
            <person name="Cooper J."/>
            <person name="Damon W."/>
            <person name="Desjardin D."/>
            <person name="Finy P."/>
            <person name="Geml J."/>
            <person name="Haridas S."/>
            <person name="Hughes K."/>
            <person name="Justo A."/>
            <person name="Karasinski D."/>
            <person name="Kautmanova I."/>
            <person name="Kiss B."/>
            <person name="Kocsube S."/>
            <person name="Kotiranta H."/>
            <person name="LaButti K.M."/>
            <person name="Lechner B.E."/>
            <person name="Liimatainen K."/>
            <person name="Lipzen A."/>
            <person name="Lukacs Z."/>
            <person name="Mihaltcheva S."/>
            <person name="Morgado L.N."/>
            <person name="Niskanen T."/>
            <person name="Noordeloos M.E."/>
            <person name="Ohm R.A."/>
            <person name="Ortiz-Santana B."/>
            <person name="Ovrebo C."/>
            <person name="Racz N."/>
            <person name="Riley R."/>
            <person name="Savchenko A."/>
            <person name="Shiryaev A."/>
            <person name="Soop K."/>
            <person name="Spirin V."/>
            <person name="Szebenyi C."/>
            <person name="Tomsovsky M."/>
            <person name="Tulloss R.E."/>
            <person name="Uehling J."/>
            <person name="Grigoriev I.V."/>
            <person name="Vagvolgyi C."/>
            <person name="Papp T."/>
            <person name="Martin F.M."/>
            <person name="Miettinen O."/>
            <person name="Hibbett D.S."/>
            <person name="Nagy L.G."/>
        </authorList>
    </citation>
    <scope>NUCLEOTIDE SEQUENCE [LARGE SCALE GENOMIC DNA]</scope>
    <source>
        <strain evidence="2 3">FP101781</strain>
    </source>
</reference>
<proteinExistence type="predicted"/>
<keyword evidence="3" id="KW-1185">Reference proteome</keyword>
<dbReference type="AlphaFoldDB" id="A0A4Y7TVI6"/>
<dbReference type="PANTHER" id="PTHR37325">
    <property type="entry name" value="OXIDOREDUCTASE 21 KDA SUBUNIT, PUTATIVE (AFU_ORTHOLOGUE AFUA_4G05910)-RELATED"/>
    <property type="match status" value="1"/>
</dbReference>
<dbReference type="PIRSF" id="PIRSF022976">
    <property type="entry name" value="NADH_Oxi_21kDa"/>
    <property type="match status" value="1"/>
</dbReference>
<evidence type="ECO:0000313" key="3">
    <source>
        <dbReference type="Proteomes" id="UP000298030"/>
    </source>
</evidence>
<name>A0A4Y7TVI6_COPMI</name>
<comment type="caution">
    <text evidence="2">The sequence shown here is derived from an EMBL/GenBank/DDBJ whole genome shotgun (WGS) entry which is preliminary data.</text>
</comment>
<dbReference type="STRING" id="71717.A0A4Y7TVI6"/>
<dbReference type="OrthoDB" id="10261524at2759"/>
<accession>A0A4Y7TVI6</accession>
<evidence type="ECO:0000313" key="2">
    <source>
        <dbReference type="EMBL" id="TEB38167.1"/>
    </source>
</evidence>
<evidence type="ECO:0000256" key="1">
    <source>
        <dbReference type="SAM" id="MobiDB-lite"/>
    </source>
</evidence>
<gene>
    <name evidence="2" type="ORF">FA13DRAFT_1621229</name>
</gene>
<feature type="region of interest" description="Disordered" evidence="1">
    <location>
        <begin position="36"/>
        <end position="69"/>
    </location>
</feature>
<dbReference type="PANTHER" id="PTHR37325:SF1">
    <property type="entry name" value="OXIDOREDUCTASE 21 KDA SUBUNIT, PUTATIVE (AFU_ORTHOLOGUE AFUA_4G05910)-RELATED"/>
    <property type="match status" value="1"/>
</dbReference>
<dbReference type="InterPro" id="IPR016813">
    <property type="entry name" value="NADH_Ub_cplx-1_21kDa"/>
</dbReference>
<protein>
    <submittedName>
        <fullName evidence="2">21 kDa subunit of NADH dehydrogenase</fullName>
    </submittedName>
</protein>